<dbReference type="PANTHER" id="PTHR30508">
    <property type="entry name" value="FES CLUSTER ASSEMBLY PROTEIN SUF"/>
    <property type="match status" value="1"/>
</dbReference>
<dbReference type="GO" id="GO:0016226">
    <property type="term" value="P:iron-sulfur cluster assembly"/>
    <property type="evidence" value="ECO:0007669"/>
    <property type="project" value="InterPro"/>
</dbReference>
<dbReference type="SUPFAM" id="SSF101960">
    <property type="entry name" value="Stabilizer of iron transporter SufD"/>
    <property type="match status" value="1"/>
</dbReference>
<dbReference type="SUPFAM" id="SSF88723">
    <property type="entry name" value="PIN domain-like"/>
    <property type="match status" value="1"/>
</dbReference>
<comment type="caution">
    <text evidence="1">The sequence shown here is derived from an EMBL/GenBank/DDBJ whole genome shotgun (WGS) entry which is preliminary data.</text>
</comment>
<protein>
    <submittedName>
        <fullName evidence="1">Flap endonuclease gen-like 1</fullName>
    </submittedName>
</protein>
<keyword evidence="2" id="KW-1185">Reference proteome</keyword>
<dbReference type="AlphaFoldDB" id="A0A1J6IRG3"/>
<dbReference type="STRING" id="49451.A0A1J6IRG3"/>
<evidence type="ECO:0000313" key="1">
    <source>
        <dbReference type="EMBL" id="OIT03160.1"/>
    </source>
</evidence>
<accession>A0A1J6IRG3</accession>
<dbReference type="Gene3D" id="1.10.287.3990">
    <property type="match status" value="1"/>
</dbReference>
<dbReference type="EMBL" id="MJEQ01037187">
    <property type="protein sequence ID" value="OIT03160.1"/>
    <property type="molecule type" value="Genomic_DNA"/>
</dbReference>
<dbReference type="InterPro" id="IPR029060">
    <property type="entry name" value="PIN-like_dom_sf"/>
</dbReference>
<dbReference type="InterPro" id="IPR055346">
    <property type="entry name" value="Fe-S_cluster_assembly_SufBD"/>
</dbReference>
<dbReference type="InterPro" id="IPR037284">
    <property type="entry name" value="SUF_FeS_clus_asmbl_SufBD_sf"/>
</dbReference>
<gene>
    <name evidence="1" type="primary">GEN1_1</name>
    <name evidence="1" type="ORF">A4A49_20532</name>
</gene>
<organism evidence="1 2">
    <name type="scientific">Nicotiana attenuata</name>
    <name type="common">Coyote tobacco</name>
    <dbReference type="NCBI Taxonomy" id="49451"/>
    <lineage>
        <taxon>Eukaryota</taxon>
        <taxon>Viridiplantae</taxon>
        <taxon>Streptophyta</taxon>
        <taxon>Embryophyta</taxon>
        <taxon>Tracheophyta</taxon>
        <taxon>Spermatophyta</taxon>
        <taxon>Magnoliopsida</taxon>
        <taxon>eudicotyledons</taxon>
        <taxon>Gunneridae</taxon>
        <taxon>Pentapetalae</taxon>
        <taxon>asterids</taxon>
        <taxon>lamiids</taxon>
        <taxon>Solanales</taxon>
        <taxon>Solanaceae</taxon>
        <taxon>Nicotianoideae</taxon>
        <taxon>Nicotianeae</taxon>
        <taxon>Nicotiana</taxon>
    </lineage>
</organism>
<dbReference type="Proteomes" id="UP000187609">
    <property type="component" value="Unassembled WGS sequence"/>
</dbReference>
<dbReference type="PANTHER" id="PTHR30508:SF1">
    <property type="entry name" value="UPF0051 PROTEIN ABCI8, CHLOROPLASTIC-RELATED"/>
    <property type="match status" value="1"/>
</dbReference>
<evidence type="ECO:0000313" key="2">
    <source>
        <dbReference type="Proteomes" id="UP000187609"/>
    </source>
</evidence>
<dbReference type="Gene3D" id="3.40.50.970">
    <property type="match status" value="1"/>
</dbReference>
<name>A0A1J6IRG3_NICAT</name>
<sequence length="1112" mass="124964">MAFQNPLYGSKFTANNSLRTVLPAFLSQDFNNAKYQGNNPYDYTYPYGYSNMGCGNYSSGYQQHYNQPYYAYKPYEFSTAVPNYWTAGVVPGGTTAMGFFSGNNMASFNSSSEYSHPSLSSQQQFLPVNTIVDVSTPIDFSSDREIPTIVGGGDIPTRILVPRIADDEHKLTVFGITEPLREERSSKEAELLKDESLLPSKLQLGSMKRQTEFSSLVSTPVVCAQKVFDKMPMDEVVLPFDKLASLSNDQLENEAVIEACVSIVQVRIEEAKENDDVVVEIKLSTIEAKVLELNPTRHEELETASTLHDSHSQGAHLDEGDKAKCVEEETTNVVDNKDSSLITHVPTTVAFTAVAEKSRYTMRNPIATLKKYLRENNLAEELELKVTDKKNGELVEEAIEFADATPVPARSQLLENVVADPRSFVIGPDRSYRSENSKFTGSEIGVDLGWDPEVAQVLRVSKGKERVRQEAASKRSTVEAAKQENGGKCTTSEDVAVAKNVNAATSEPKNMAIYPMEDDHSLLQYTLAKVAALCRIEIFDAVLKLLWKGMWRALLENIPEHEWGMGKIASTLVGDRQYIDDGKGISLERNKATQEGEQEGAKLLKPLRVQVLKANGVGEVLFAQLIREGQVGVCIIVDSYTNPFGAGSIIKGIQLNSVKAFEYYYMVEIESGLGLRKKNFIAFSLLVGNSHNLTGVVFEIKWLYSIMTNHNKISEKAGMVFCSMSKAILEFEEYQNDTLPIKFVPRVVGEGEYSLLLVELKEFYKLQLSRQFFIGRYGKDTVLCAIYIHENESIVPQWNYEVLLFKKAIEDMFRVALKSTILSDGSIVYMWSTKCPMHFSTPFRVNAIEPGPLDRTLIIALGKSLVKYREEYTIPPDDNQLHATMGVLLFHKGVDIKYYNVQNSHAGGGEEAINLNHVTKMNIDYWQLMMNQSTWNALEDDGVTLYDQMKYFVINVSSYFNIWAWESVVTDGENVEIHIQAPKDMSDTIRAVRHMKIDQKGILDQTVRVYASTGSVKARALLEHDLVVVGLQVAGAGRKWEVYLGLKQAIHDTFETSSKSRGINDHKAKDFFRKQLLVLLNYKDKIVGCLLSHRRKRLNRLISWVQEYIMLA</sequence>
<proteinExistence type="predicted"/>
<dbReference type="GO" id="GO:0004519">
    <property type="term" value="F:endonuclease activity"/>
    <property type="evidence" value="ECO:0007669"/>
    <property type="project" value="UniProtKB-KW"/>
</dbReference>
<dbReference type="Gramene" id="OIT03160">
    <property type="protein sequence ID" value="OIT03160"/>
    <property type="gene ID" value="A4A49_20532"/>
</dbReference>
<reference evidence="1" key="1">
    <citation type="submission" date="2016-11" db="EMBL/GenBank/DDBJ databases">
        <title>The genome of Nicotiana attenuata.</title>
        <authorList>
            <person name="Xu S."/>
            <person name="Brockmoeller T."/>
            <person name="Gaquerel E."/>
            <person name="Navarro A."/>
            <person name="Kuhl H."/>
            <person name="Gase K."/>
            <person name="Ling Z."/>
            <person name="Zhou W."/>
            <person name="Kreitzer C."/>
            <person name="Stanke M."/>
            <person name="Tang H."/>
            <person name="Lyons E."/>
            <person name="Pandey P."/>
            <person name="Pandey S.P."/>
            <person name="Timmermann B."/>
            <person name="Baldwin I.T."/>
        </authorList>
    </citation>
    <scope>NUCLEOTIDE SEQUENCE [LARGE SCALE GENOMIC DNA]</scope>
    <source>
        <strain evidence="1">UT</strain>
    </source>
</reference>